<reference evidence="1" key="2">
    <citation type="journal article" date="2023" name="Plant Pathol.">
        <title>Dismantling and reorganizing Pseudomonas marginalis sensu#lato.</title>
        <authorList>
            <person name="Sawada H."/>
            <person name="Fujikawa T."/>
            <person name="Satou M."/>
        </authorList>
    </citation>
    <scope>NUCLEOTIDE SEQUENCE</scope>
    <source>
        <strain evidence="1">MAFF 301350</strain>
    </source>
</reference>
<protein>
    <submittedName>
        <fullName evidence="1">Uncharacterized protein</fullName>
    </submittedName>
</protein>
<proteinExistence type="predicted"/>
<gene>
    <name evidence="1" type="ORF">KUO17_19940</name>
</gene>
<dbReference type="EMBL" id="JAHTBI010000077">
    <property type="protein sequence ID" value="MBV6289271.1"/>
    <property type="molecule type" value="Genomic_DNA"/>
</dbReference>
<name>A0A9Q2XNB7_9PSED</name>
<evidence type="ECO:0000313" key="2">
    <source>
        <dbReference type="Proteomes" id="UP001106592"/>
    </source>
</evidence>
<dbReference type="AlphaFoldDB" id="A0A9Q2XNB7"/>
<reference evidence="1" key="1">
    <citation type="journal article" date="2022" name="Int. J. Syst. Evol. Microbiol.">
        <title>Pseudomonas aegrilactucae sp. nov. and Pseudomonas morbosilactucae sp. nov., pathogens causing bacterial rot of lettuce in Japan.</title>
        <authorList>
            <person name="Sawada H."/>
            <person name="Fujikawa T."/>
            <person name="Satou M."/>
        </authorList>
    </citation>
    <scope>NUCLEOTIDE SEQUENCE</scope>
    <source>
        <strain evidence="1">MAFF 301350</strain>
    </source>
</reference>
<keyword evidence="2" id="KW-1185">Reference proteome</keyword>
<dbReference type="RefSeq" id="WP_217977239.1">
    <property type="nucleotide sequence ID" value="NZ_JAHTBI010000077.1"/>
</dbReference>
<dbReference type="Proteomes" id="UP001106592">
    <property type="component" value="Unassembled WGS sequence"/>
</dbReference>
<sequence length="123" mass="13297">CAWGLLSANSGRHRRMFGLPPLFGKLIGASLETSTKIYASNSPIANFWAQSAIKKLPLRQLHPAMSYFFEDLLGFKSGLFPGVSLLSRRRLSTSPVDLAIGFGPGLSAIRSPSITTFKLTAAK</sequence>
<evidence type="ECO:0000313" key="1">
    <source>
        <dbReference type="EMBL" id="MBV6289271.1"/>
    </source>
</evidence>
<feature type="non-terminal residue" evidence="1">
    <location>
        <position position="1"/>
    </location>
</feature>
<comment type="caution">
    <text evidence="1">The sequence shown here is derived from an EMBL/GenBank/DDBJ whole genome shotgun (WGS) entry which is preliminary data.</text>
</comment>
<accession>A0A9Q2XNB7</accession>
<organism evidence="1 2">
    <name type="scientific">Pseudomonas aegrilactucae</name>
    <dbReference type="NCBI Taxonomy" id="2854028"/>
    <lineage>
        <taxon>Bacteria</taxon>
        <taxon>Pseudomonadati</taxon>
        <taxon>Pseudomonadota</taxon>
        <taxon>Gammaproteobacteria</taxon>
        <taxon>Pseudomonadales</taxon>
        <taxon>Pseudomonadaceae</taxon>
        <taxon>Pseudomonas</taxon>
    </lineage>
</organism>